<evidence type="ECO:0000313" key="3">
    <source>
        <dbReference type="Proteomes" id="UP000799750"/>
    </source>
</evidence>
<feature type="transmembrane region" description="Helical" evidence="1">
    <location>
        <begin position="177"/>
        <end position="195"/>
    </location>
</feature>
<reference evidence="2" key="1">
    <citation type="journal article" date="2020" name="Stud. Mycol.">
        <title>101 Dothideomycetes genomes: a test case for predicting lifestyles and emergence of pathogens.</title>
        <authorList>
            <person name="Haridas S."/>
            <person name="Albert R."/>
            <person name="Binder M."/>
            <person name="Bloem J."/>
            <person name="Labutti K."/>
            <person name="Salamov A."/>
            <person name="Andreopoulos B."/>
            <person name="Baker S."/>
            <person name="Barry K."/>
            <person name="Bills G."/>
            <person name="Bluhm B."/>
            <person name="Cannon C."/>
            <person name="Castanera R."/>
            <person name="Culley D."/>
            <person name="Daum C."/>
            <person name="Ezra D."/>
            <person name="Gonzalez J."/>
            <person name="Henrissat B."/>
            <person name="Kuo A."/>
            <person name="Liang C."/>
            <person name="Lipzen A."/>
            <person name="Lutzoni F."/>
            <person name="Magnuson J."/>
            <person name="Mondo S."/>
            <person name="Nolan M."/>
            <person name="Ohm R."/>
            <person name="Pangilinan J."/>
            <person name="Park H.-J."/>
            <person name="Ramirez L."/>
            <person name="Alfaro M."/>
            <person name="Sun H."/>
            <person name="Tritt A."/>
            <person name="Yoshinaga Y."/>
            <person name="Zwiers L.-H."/>
            <person name="Turgeon B."/>
            <person name="Goodwin S."/>
            <person name="Spatafora J."/>
            <person name="Crous P."/>
            <person name="Grigoriev I."/>
        </authorList>
    </citation>
    <scope>NUCLEOTIDE SEQUENCE</scope>
    <source>
        <strain evidence="2">CBS 269.34</strain>
    </source>
</reference>
<dbReference type="AlphaFoldDB" id="A0A6A6QU17"/>
<sequence length="522" mass="59644">MDSPMFLQCRRWAANFYTWEWGTEPPPLEPLSTFPQRLFARWFAGLKKQYVWMLAAVAIYYASSKIMQFLLKCHNVTEIPVPPILGRWFYPIQQLHDDQTEEIREKEYNIKMMANSVLWGVGMSIGQHYSTCREKATPDNTYYSGLLHILWLGRIASAFVQCLPAADGYTFVTKSELYGHAVISLTMLAYLIWFSKRSGKGFENSPLHLESFLTNTLLFGLVFGTFIWSGDSLKRFLTVVGCALVSFKLLLCWEAWRMAREGHISLPGQDNLAVLPMPDHHENARGTEAGEVEVGEKNAGMIEDGSHDDAALSPTAAISGLKSVVGEVARLKRPRRRSPMEPWDWTKVVREPGVLIAREKKSFRTRPSFRNTKCRASHLAVATWPLGAMPGCLEYYLLLPISALLTPDGPQNYSAECQRFYLQQELLLLYNRSILTQTMETTRLPRPRRPRYMVATMCHRIHSTSRTGYERDQDIQENLPRMLDPAFPAGNDYNDSQPSSPAIEVVIGALVKRKYHVRRWHT</sequence>
<dbReference type="Proteomes" id="UP000799750">
    <property type="component" value="Unassembled WGS sequence"/>
</dbReference>
<evidence type="ECO:0000256" key="1">
    <source>
        <dbReference type="SAM" id="Phobius"/>
    </source>
</evidence>
<proteinExistence type="predicted"/>
<keyword evidence="1" id="KW-1133">Transmembrane helix</keyword>
<keyword evidence="3" id="KW-1185">Reference proteome</keyword>
<name>A0A6A6QU17_9PEZI</name>
<evidence type="ECO:0000313" key="2">
    <source>
        <dbReference type="EMBL" id="KAF2495676.1"/>
    </source>
</evidence>
<keyword evidence="1" id="KW-0812">Transmembrane</keyword>
<organism evidence="2 3">
    <name type="scientific">Lophium mytilinum</name>
    <dbReference type="NCBI Taxonomy" id="390894"/>
    <lineage>
        <taxon>Eukaryota</taxon>
        <taxon>Fungi</taxon>
        <taxon>Dikarya</taxon>
        <taxon>Ascomycota</taxon>
        <taxon>Pezizomycotina</taxon>
        <taxon>Dothideomycetes</taxon>
        <taxon>Pleosporomycetidae</taxon>
        <taxon>Mytilinidiales</taxon>
        <taxon>Mytilinidiaceae</taxon>
        <taxon>Lophium</taxon>
    </lineage>
</organism>
<feature type="transmembrane region" description="Helical" evidence="1">
    <location>
        <begin position="207"/>
        <end position="230"/>
    </location>
</feature>
<dbReference type="EMBL" id="MU004189">
    <property type="protein sequence ID" value="KAF2495676.1"/>
    <property type="molecule type" value="Genomic_DNA"/>
</dbReference>
<gene>
    <name evidence="2" type="ORF">BU16DRAFT_582296</name>
</gene>
<keyword evidence="1" id="KW-0472">Membrane</keyword>
<protein>
    <submittedName>
        <fullName evidence="2">Uncharacterized protein</fullName>
    </submittedName>
</protein>
<accession>A0A6A6QU17</accession>